<dbReference type="RefSeq" id="WP_112343184.1">
    <property type="nucleotide sequence ID" value="NZ_QMKK01000044.1"/>
</dbReference>
<feature type="compositionally biased region" description="Basic and acidic residues" evidence="1">
    <location>
        <begin position="52"/>
        <end position="62"/>
    </location>
</feature>
<proteinExistence type="predicted"/>
<name>A0A329Y7N0_RHITR</name>
<sequence>MSEDRLDNLLKRMPEIAAAVNSFTSEVIQEAAFAALISAYGVTLTGFSSSSEGKKEETKEPDTPNGASALVDEGLNSRPSQNKRAKRSSGGSKDSFKFLRDLDLRPQGKKSFSDFAAEKNPISNEDKYAVAVYYLQHILEISEINADHVGTIFRLTEGWREPSDVKAALRVASARKGTIDTSNPLAIRTTPHGRNFVEHDLPAPTKTKK</sequence>
<organism evidence="2 3">
    <name type="scientific">Rhizobium tropici</name>
    <dbReference type="NCBI Taxonomy" id="398"/>
    <lineage>
        <taxon>Bacteria</taxon>
        <taxon>Pseudomonadati</taxon>
        <taxon>Pseudomonadota</taxon>
        <taxon>Alphaproteobacteria</taxon>
        <taxon>Hyphomicrobiales</taxon>
        <taxon>Rhizobiaceae</taxon>
        <taxon>Rhizobium/Agrobacterium group</taxon>
        <taxon>Rhizobium</taxon>
    </lineage>
</organism>
<dbReference type="EMBL" id="QMKK01000044">
    <property type="protein sequence ID" value="RAX39831.1"/>
    <property type="molecule type" value="Genomic_DNA"/>
</dbReference>
<evidence type="ECO:0000256" key="1">
    <source>
        <dbReference type="SAM" id="MobiDB-lite"/>
    </source>
</evidence>
<evidence type="ECO:0000313" key="2">
    <source>
        <dbReference type="EMBL" id="RAX39831.1"/>
    </source>
</evidence>
<protein>
    <submittedName>
        <fullName evidence="2">Uncharacterized protein</fullName>
    </submittedName>
</protein>
<gene>
    <name evidence="2" type="ORF">DQ393_18370</name>
</gene>
<dbReference type="OrthoDB" id="7062872at2"/>
<reference evidence="2 3" key="1">
    <citation type="submission" date="2018-06" db="EMBL/GenBank/DDBJ databases">
        <title>Whole Genome Sequence of an efficient microsymbiont, Rhizobium tropici.</title>
        <authorList>
            <person name="Srinivasan R."/>
            <person name="Singh H.V."/>
            <person name="Srivastava R."/>
            <person name="Kumari B."/>
            <person name="Radhakrishna A."/>
        </authorList>
    </citation>
    <scope>NUCLEOTIDE SEQUENCE [LARGE SCALE GENOMIC DNA]</scope>
    <source>
        <strain evidence="2 3">IGFRI Rhizo-19</strain>
    </source>
</reference>
<dbReference type="AlphaFoldDB" id="A0A329Y7N0"/>
<feature type="region of interest" description="Disordered" evidence="1">
    <location>
        <begin position="47"/>
        <end position="94"/>
    </location>
</feature>
<dbReference type="Proteomes" id="UP000251205">
    <property type="component" value="Unassembled WGS sequence"/>
</dbReference>
<accession>A0A329Y7N0</accession>
<comment type="caution">
    <text evidence="2">The sequence shown here is derived from an EMBL/GenBank/DDBJ whole genome shotgun (WGS) entry which is preliminary data.</text>
</comment>
<evidence type="ECO:0000313" key="3">
    <source>
        <dbReference type="Proteomes" id="UP000251205"/>
    </source>
</evidence>